<dbReference type="AlphaFoldDB" id="A0A4R6UA06"/>
<dbReference type="OrthoDB" id="2233009at2"/>
<evidence type="ECO:0000313" key="1">
    <source>
        <dbReference type="EMBL" id="TDQ42662.1"/>
    </source>
</evidence>
<keyword evidence="2" id="KW-1185">Reference proteome</keyword>
<dbReference type="GO" id="GO:0005840">
    <property type="term" value="C:ribosome"/>
    <property type="evidence" value="ECO:0007669"/>
    <property type="project" value="UniProtKB-KW"/>
</dbReference>
<protein>
    <submittedName>
        <fullName evidence="1">Ribosomal protein S18 acetylase RimI-like enzyme</fullName>
    </submittedName>
</protein>
<gene>
    <name evidence="1" type="ORF">EV213_10191</name>
</gene>
<comment type="caution">
    <text evidence="1">The sequence shown here is derived from an EMBL/GenBank/DDBJ whole genome shotgun (WGS) entry which is preliminary data.</text>
</comment>
<dbReference type="Gene3D" id="3.40.630.30">
    <property type="match status" value="1"/>
</dbReference>
<dbReference type="InterPro" id="IPR016181">
    <property type="entry name" value="Acyl_CoA_acyltransferase"/>
</dbReference>
<dbReference type="SUPFAM" id="SSF55729">
    <property type="entry name" value="Acyl-CoA N-acyltransferases (Nat)"/>
    <property type="match status" value="1"/>
</dbReference>
<dbReference type="RefSeq" id="WP_133578507.1">
    <property type="nucleotide sequence ID" value="NZ_SNYJ01000001.1"/>
</dbReference>
<keyword evidence="1" id="KW-0687">Ribonucleoprotein</keyword>
<sequence length="163" mass="19143">MTTTLSRETLQDSVEFQLFRIQQNVKDIAKETDKEVIGFEQDKNDQWVVVSIKEVERTFHLLLHSCQSAYRGHWDFSLMGEYLEDGSLWISDIRGDANQGLGSICMEYVKEKAQQENCWGIQGNISKRDWDHIDRLRHFYEKHGFSIELDSQNHQGIVYWQAA</sequence>
<dbReference type="EMBL" id="SNYJ01000001">
    <property type="protein sequence ID" value="TDQ42662.1"/>
    <property type="molecule type" value="Genomic_DNA"/>
</dbReference>
<keyword evidence="1" id="KW-0689">Ribosomal protein</keyword>
<evidence type="ECO:0000313" key="2">
    <source>
        <dbReference type="Proteomes" id="UP000295632"/>
    </source>
</evidence>
<accession>A0A4R6UA06</accession>
<proteinExistence type="predicted"/>
<name>A0A4R6UA06_9BACI</name>
<reference evidence="1 2" key="1">
    <citation type="submission" date="2019-03" db="EMBL/GenBank/DDBJ databases">
        <title>Genomic Encyclopedia of Type Strains, Phase IV (KMG-IV): sequencing the most valuable type-strain genomes for metagenomic binning, comparative biology and taxonomic classification.</title>
        <authorList>
            <person name="Goeker M."/>
        </authorList>
    </citation>
    <scope>NUCLEOTIDE SEQUENCE [LARGE SCALE GENOMIC DNA]</scope>
    <source>
        <strain evidence="1 2">DSM 28697</strain>
    </source>
</reference>
<organism evidence="1 2">
    <name type="scientific">Aureibacillus halotolerans</name>
    <dbReference type="NCBI Taxonomy" id="1508390"/>
    <lineage>
        <taxon>Bacteria</taxon>
        <taxon>Bacillati</taxon>
        <taxon>Bacillota</taxon>
        <taxon>Bacilli</taxon>
        <taxon>Bacillales</taxon>
        <taxon>Bacillaceae</taxon>
        <taxon>Aureibacillus</taxon>
    </lineage>
</organism>
<dbReference type="Proteomes" id="UP000295632">
    <property type="component" value="Unassembled WGS sequence"/>
</dbReference>